<feature type="domain" description="Carbohydrate kinase PfkB" evidence="6">
    <location>
        <begin position="59"/>
        <end position="294"/>
    </location>
</feature>
<dbReference type="EMBL" id="JADGMS010000002">
    <property type="protein sequence ID" value="KAF9688479.1"/>
    <property type="molecule type" value="Genomic_DNA"/>
</dbReference>
<evidence type="ECO:0000256" key="4">
    <source>
        <dbReference type="RuleBase" id="RU003704"/>
    </source>
</evidence>
<dbReference type="InterPro" id="IPR011611">
    <property type="entry name" value="PfkB_dom"/>
</dbReference>
<organism evidence="7 8">
    <name type="scientific">Salix dunnii</name>
    <dbReference type="NCBI Taxonomy" id="1413687"/>
    <lineage>
        <taxon>Eukaryota</taxon>
        <taxon>Viridiplantae</taxon>
        <taxon>Streptophyta</taxon>
        <taxon>Embryophyta</taxon>
        <taxon>Tracheophyta</taxon>
        <taxon>Spermatophyta</taxon>
        <taxon>Magnoliopsida</taxon>
        <taxon>eudicotyledons</taxon>
        <taxon>Gunneridae</taxon>
        <taxon>Pentapetalae</taxon>
        <taxon>rosids</taxon>
        <taxon>fabids</taxon>
        <taxon>Malpighiales</taxon>
        <taxon>Salicaceae</taxon>
        <taxon>Saliceae</taxon>
        <taxon>Salix</taxon>
    </lineage>
</organism>
<evidence type="ECO:0000256" key="2">
    <source>
        <dbReference type="ARBA" id="ARBA00022679"/>
    </source>
</evidence>
<dbReference type="Gene3D" id="3.40.1190.20">
    <property type="match status" value="1"/>
</dbReference>
<dbReference type="GO" id="GO:0016301">
    <property type="term" value="F:kinase activity"/>
    <property type="evidence" value="ECO:0007669"/>
    <property type="project" value="UniProtKB-KW"/>
</dbReference>
<dbReference type="InterPro" id="IPR052562">
    <property type="entry name" value="Ketohexokinase-related"/>
</dbReference>
<feature type="region of interest" description="Disordered" evidence="5">
    <location>
        <begin position="1"/>
        <end position="27"/>
    </location>
</feature>
<feature type="compositionally biased region" description="Pro residues" evidence="5">
    <location>
        <begin position="1"/>
        <end position="12"/>
    </location>
</feature>
<dbReference type="OrthoDB" id="204058at2759"/>
<comment type="caution">
    <text evidence="7">The sequence shown here is derived from an EMBL/GenBank/DDBJ whole genome shotgun (WGS) entry which is preliminary data.</text>
</comment>
<dbReference type="PANTHER" id="PTHR42774">
    <property type="entry name" value="PHOSPHOTRANSFERASE SYSTEM TRANSPORT PROTEIN"/>
    <property type="match status" value="1"/>
</dbReference>
<proteinExistence type="inferred from homology"/>
<dbReference type="Pfam" id="PF00294">
    <property type="entry name" value="PfkB"/>
    <property type="match status" value="1"/>
</dbReference>
<dbReference type="PRINTS" id="PR00990">
    <property type="entry name" value="RIBOKINASE"/>
</dbReference>
<dbReference type="CDD" id="cd01945">
    <property type="entry name" value="ribokinase_group_B"/>
    <property type="match status" value="1"/>
</dbReference>
<comment type="similarity">
    <text evidence="1 4">Belongs to the carbohydrate kinase PfkB family.</text>
</comment>
<reference evidence="7 8" key="1">
    <citation type="submission" date="2020-10" db="EMBL/GenBank/DDBJ databases">
        <title>Plant Genome Project.</title>
        <authorList>
            <person name="Zhang R.-G."/>
        </authorList>
    </citation>
    <scope>NUCLEOTIDE SEQUENCE [LARGE SCALE GENOMIC DNA]</scope>
    <source>
        <strain evidence="7">FAFU-HL-1</strain>
        <tissue evidence="7">Leaf</tissue>
    </source>
</reference>
<name>A0A835N909_9ROSI</name>
<evidence type="ECO:0000256" key="3">
    <source>
        <dbReference type="ARBA" id="ARBA00022777"/>
    </source>
</evidence>
<gene>
    <name evidence="7" type="ORF">SADUNF_Sadunf02G0201300</name>
</gene>
<accession>A0A835N909</accession>
<sequence length="456" mass="49572">MLQPSTSPPFTSPPNFSSLRHPPSSSRISKGLDFSRFRVKITSSEMDSLPEHRIILGCGAAVVDFLATVASYPKPDDKIRSTSLKVQGGGNAGNALTCAARLGLNPRLISKVADDIQGRGVLEELESDGVDTSFFVVSKEGNSPFTYIIVDNETKTRTCIHTPGYPPMTPDELSRSSLLSALNGAELVYLDGRLHETALVIAQETARKNVPVLIDAERKREGLDDLLPLASYAVCSSKFPLAWTEAPSIPSALVSMLLRLPKIKFVIVTLGEDGCIMLERSTEEVPASEEKDVDSLWESLKQKKDDNIAIPTCYGSPLTKIRANGIGTVNGRLFVGTAEKIPPPELVDTTGAGDAFIGAVLYGPSLLRLSTCCVTIILRSNGSVMLSIISSINLSAPACHRRRCYHLLLKWQLLAVGPWALELVSRTAQIHAWQPFYIRALYCVHHLSLSFIVTCN</sequence>
<dbReference type="InterPro" id="IPR002173">
    <property type="entry name" value="Carboh/pur_kinase_PfkB_CS"/>
</dbReference>
<evidence type="ECO:0000256" key="5">
    <source>
        <dbReference type="SAM" id="MobiDB-lite"/>
    </source>
</evidence>
<dbReference type="InterPro" id="IPR029056">
    <property type="entry name" value="Ribokinase-like"/>
</dbReference>
<keyword evidence="8" id="KW-1185">Reference proteome</keyword>
<dbReference type="Proteomes" id="UP000657918">
    <property type="component" value="Unassembled WGS sequence"/>
</dbReference>
<dbReference type="PANTHER" id="PTHR42774:SF3">
    <property type="entry name" value="KETOHEXOKINASE"/>
    <property type="match status" value="1"/>
</dbReference>
<protein>
    <recommendedName>
        <fullName evidence="6">Carbohydrate kinase PfkB domain-containing protein</fullName>
    </recommendedName>
</protein>
<dbReference type="InterPro" id="IPR002139">
    <property type="entry name" value="Ribo/fructo_kinase"/>
</dbReference>
<evidence type="ECO:0000256" key="1">
    <source>
        <dbReference type="ARBA" id="ARBA00010688"/>
    </source>
</evidence>
<dbReference type="PROSITE" id="PS00584">
    <property type="entry name" value="PFKB_KINASES_2"/>
    <property type="match status" value="1"/>
</dbReference>
<keyword evidence="3 4" id="KW-0418">Kinase</keyword>
<dbReference type="SUPFAM" id="SSF53613">
    <property type="entry name" value="Ribokinase-like"/>
    <property type="match status" value="1"/>
</dbReference>
<keyword evidence="2 4" id="KW-0808">Transferase</keyword>
<dbReference type="AlphaFoldDB" id="A0A835N909"/>
<evidence type="ECO:0000313" key="7">
    <source>
        <dbReference type="EMBL" id="KAF9688479.1"/>
    </source>
</evidence>
<evidence type="ECO:0000259" key="6">
    <source>
        <dbReference type="Pfam" id="PF00294"/>
    </source>
</evidence>
<evidence type="ECO:0000313" key="8">
    <source>
        <dbReference type="Proteomes" id="UP000657918"/>
    </source>
</evidence>